<organism evidence="2 3">
    <name type="scientific">Ornithobacterium rhinotracheale</name>
    <dbReference type="NCBI Taxonomy" id="28251"/>
    <lineage>
        <taxon>Bacteria</taxon>
        <taxon>Pseudomonadati</taxon>
        <taxon>Bacteroidota</taxon>
        <taxon>Flavobacteriia</taxon>
        <taxon>Flavobacteriales</taxon>
        <taxon>Weeksellaceae</taxon>
        <taxon>Ornithobacterium</taxon>
    </lineage>
</organism>
<gene>
    <name evidence="2" type="ORF">EQP59_05205</name>
</gene>
<reference evidence="2 3" key="1">
    <citation type="submission" date="2019-01" db="EMBL/GenBank/DDBJ databases">
        <title>Whole Genome of Ornithobacterium rhinotracheale FARPER-174b.</title>
        <authorList>
            <person name="Tataje-Lavanda L.A."/>
            <person name="Montalvan A."/>
            <person name="Montesinos R."/>
            <person name="Zimic M."/>
            <person name="Fernandez-Sanchez M."/>
            <person name="Fernandez-Diaz M."/>
        </authorList>
    </citation>
    <scope>NUCLEOTIDE SEQUENCE [LARGE SCALE GENOMIC DNA]</scope>
    <source>
        <strain evidence="2 3">FARPER-174b</strain>
    </source>
</reference>
<dbReference type="EMBL" id="CP035107">
    <property type="protein sequence ID" value="QAR30777.1"/>
    <property type="molecule type" value="Genomic_DNA"/>
</dbReference>
<accession>A0A3R5XTK8</accession>
<proteinExistence type="predicted"/>
<dbReference type="Gene3D" id="2.30.30.40">
    <property type="entry name" value="SH3 Domains"/>
    <property type="match status" value="1"/>
</dbReference>
<dbReference type="Proteomes" id="UP000287701">
    <property type="component" value="Chromosome"/>
</dbReference>
<dbReference type="InterPro" id="IPR003646">
    <property type="entry name" value="SH3-like_bac-type"/>
</dbReference>
<dbReference type="AlphaFoldDB" id="A0A3R5XTK8"/>
<dbReference type="PROSITE" id="PS51781">
    <property type="entry name" value="SH3B"/>
    <property type="match status" value="1"/>
</dbReference>
<evidence type="ECO:0000259" key="1">
    <source>
        <dbReference type="PROSITE" id="PS51781"/>
    </source>
</evidence>
<feature type="domain" description="SH3b" evidence="1">
    <location>
        <begin position="149"/>
        <end position="213"/>
    </location>
</feature>
<dbReference type="OrthoDB" id="7054664at2"/>
<dbReference type="PROSITE" id="PS51257">
    <property type="entry name" value="PROKAR_LIPOPROTEIN"/>
    <property type="match status" value="1"/>
</dbReference>
<sequence length="213" mass="25553">MKKNIVILIFLIISCGEQSKKCNYMNKELIHLLYTKIDSIDFEEYREEMILLDVDNDKIMKCIITEYKSDRNLQNKINQLDESKKKFYSYAFDRVKEDYKKYNYIDGPYFDYLIQKRDSNVLNMMLNIINDDKIEKEQKKEILHNISKYNYFRINDPDGYTNLRKEKNTQSEIIQTIKSGEAIEVLDNSDEWFEVKTKDGNIGFVHKSRVKTE</sequence>
<dbReference type="Pfam" id="PF08239">
    <property type="entry name" value="SH3_3"/>
    <property type="match status" value="1"/>
</dbReference>
<name>A0A3R5XTK8_ORNRH</name>
<evidence type="ECO:0000313" key="2">
    <source>
        <dbReference type="EMBL" id="QAR30777.1"/>
    </source>
</evidence>
<protein>
    <submittedName>
        <fullName evidence="2">SH3 domain-containing protein</fullName>
    </submittedName>
</protein>
<evidence type="ECO:0000313" key="3">
    <source>
        <dbReference type="Proteomes" id="UP000287701"/>
    </source>
</evidence>